<sequence>MTPRMHCTNKGKDFLEQAIVATTNCKHHHHHHYHVTSDASPKRSSSSYRIREKKGLAFHYSPAMLSALYKPFGRPANVPVIRRQKDEWNAKFSLQRVYKDKEISDKTEKCPRIDCCQLGAC</sequence>
<dbReference type="Proteomes" id="UP001153269">
    <property type="component" value="Unassembled WGS sequence"/>
</dbReference>
<protein>
    <submittedName>
        <fullName evidence="1">Uncharacterized protein</fullName>
    </submittedName>
</protein>
<evidence type="ECO:0000313" key="2">
    <source>
        <dbReference type="Proteomes" id="UP001153269"/>
    </source>
</evidence>
<name>A0A9N7V0M9_PLEPL</name>
<comment type="caution">
    <text evidence="1">The sequence shown here is derived from an EMBL/GenBank/DDBJ whole genome shotgun (WGS) entry which is preliminary data.</text>
</comment>
<proteinExistence type="predicted"/>
<reference evidence="1" key="1">
    <citation type="submission" date="2020-03" db="EMBL/GenBank/DDBJ databases">
        <authorList>
            <person name="Weist P."/>
        </authorList>
    </citation>
    <scope>NUCLEOTIDE SEQUENCE</scope>
</reference>
<keyword evidence="2" id="KW-1185">Reference proteome</keyword>
<dbReference type="AlphaFoldDB" id="A0A9N7V0M9"/>
<accession>A0A9N7V0M9</accession>
<evidence type="ECO:0000313" key="1">
    <source>
        <dbReference type="EMBL" id="CAB1441864.1"/>
    </source>
</evidence>
<organism evidence="1 2">
    <name type="scientific">Pleuronectes platessa</name>
    <name type="common">European plaice</name>
    <dbReference type="NCBI Taxonomy" id="8262"/>
    <lineage>
        <taxon>Eukaryota</taxon>
        <taxon>Metazoa</taxon>
        <taxon>Chordata</taxon>
        <taxon>Craniata</taxon>
        <taxon>Vertebrata</taxon>
        <taxon>Euteleostomi</taxon>
        <taxon>Actinopterygii</taxon>
        <taxon>Neopterygii</taxon>
        <taxon>Teleostei</taxon>
        <taxon>Neoteleostei</taxon>
        <taxon>Acanthomorphata</taxon>
        <taxon>Carangaria</taxon>
        <taxon>Pleuronectiformes</taxon>
        <taxon>Pleuronectoidei</taxon>
        <taxon>Pleuronectidae</taxon>
        <taxon>Pleuronectes</taxon>
    </lineage>
</organism>
<dbReference type="EMBL" id="CADEAL010002724">
    <property type="protein sequence ID" value="CAB1441864.1"/>
    <property type="molecule type" value="Genomic_DNA"/>
</dbReference>
<gene>
    <name evidence="1" type="ORF">PLEPLA_LOCUS29591</name>
</gene>